<reference evidence="2" key="1">
    <citation type="journal article" date="2021" name="Nat. Commun.">
        <title>Genetic determinants of endophytism in the Arabidopsis root mycobiome.</title>
        <authorList>
            <person name="Mesny F."/>
            <person name="Miyauchi S."/>
            <person name="Thiergart T."/>
            <person name="Pickel B."/>
            <person name="Atanasova L."/>
            <person name="Karlsson M."/>
            <person name="Huettel B."/>
            <person name="Barry K.W."/>
            <person name="Haridas S."/>
            <person name="Chen C."/>
            <person name="Bauer D."/>
            <person name="Andreopoulos W."/>
            <person name="Pangilinan J."/>
            <person name="LaButti K."/>
            <person name="Riley R."/>
            <person name="Lipzen A."/>
            <person name="Clum A."/>
            <person name="Drula E."/>
            <person name="Henrissat B."/>
            <person name="Kohler A."/>
            <person name="Grigoriev I.V."/>
            <person name="Martin F.M."/>
            <person name="Hacquard S."/>
        </authorList>
    </citation>
    <scope>NUCLEOTIDE SEQUENCE</scope>
    <source>
        <strain evidence="2">MPI-CAGE-CH-0235</strain>
    </source>
</reference>
<comment type="caution">
    <text evidence="2">The sequence shown here is derived from an EMBL/GenBank/DDBJ whole genome shotgun (WGS) entry which is preliminary data.</text>
</comment>
<proteinExistence type="predicted"/>
<dbReference type="OrthoDB" id="5865767at2759"/>
<feature type="region of interest" description="Disordered" evidence="1">
    <location>
        <begin position="754"/>
        <end position="790"/>
    </location>
</feature>
<dbReference type="AlphaFoldDB" id="A0A8K0SSX0"/>
<name>A0A8K0SSX0_9HYPO</name>
<organism evidence="2 3">
    <name type="scientific">Stachybotrys elegans</name>
    <dbReference type="NCBI Taxonomy" id="80388"/>
    <lineage>
        <taxon>Eukaryota</taxon>
        <taxon>Fungi</taxon>
        <taxon>Dikarya</taxon>
        <taxon>Ascomycota</taxon>
        <taxon>Pezizomycotina</taxon>
        <taxon>Sordariomycetes</taxon>
        <taxon>Hypocreomycetidae</taxon>
        <taxon>Hypocreales</taxon>
        <taxon>Stachybotryaceae</taxon>
        <taxon>Stachybotrys</taxon>
    </lineage>
</organism>
<feature type="compositionally biased region" description="Basic and acidic residues" evidence="1">
    <location>
        <begin position="338"/>
        <end position="347"/>
    </location>
</feature>
<evidence type="ECO:0000313" key="3">
    <source>
        <dbReference type="Proteomes" id="UP000813444"/>
    </source>
</evidence>
<protein>
    <submittedName>
        <fullName evidence="2">Uncharacterized protein</fullName>
    </submittedName>
</protein>
<feature type="compositionally biased region" description="Acidic residues" evidence="1">
    <location>
        <begin position="281"/>
        <end position="293"/>
    </location>
</feature>
<sequence>MSSLQSPPSRHFTDDSILDRLKLKLLALGHPSGLTPTTSQPAEPARKQRPIKTAIDSGYNSFSNSVASASDTNPSENSGTSLPGTTVKHFNKVIPRQLQQRFFDLKVLYTQPLLDTILKKKKSNHGDVSMKLRHLGHSYETATLHIVIQCEKKISKTVRRFFEQKHVAQDLKPDFSIFIIEKEILRLASASEIDVLSDTWPTDTLCGMPIRLKRYDVSAFATLGGLILVETKEKHLYGLTAAHPIKSLLWAYNEAWSDVESDSASELDEASDHNTPGTELPDSESDEASESDESSDHDTPGTELPDSESDEASESDESSDHDTPGTELPDSESDEASESDKASDHDTPGTGLPEAECNAESKTRARSNSQGYAIDGRVNVSNSEVVIGAITCHTSRGTPIQVNYDWALVDLKLPDVILPAAISIPCQPPENRLGFVTKDNTDETQNEPALMLRPPSSRPEFSSQQVSVRTNRGPQTGCLMFNKSTMMIAPGSSFVEIYDLAIDQDSILIAGDSGSWVVDDATGEVFGHVVSVDVFGEAQVMPIEATLSDIRTETGAQRVLLPTFGDLELVTPTGISLESPLPLILECSDRFTSDFSQTPLVVPQQSDLGIRDMRRSSSESTAVDPRAVDQSRPLDKWADPSISCAVPSLDLPVLVSVDSLDVPLLAPVEAHTDRDLAQLPDPGPSLAFTAFDEQEAEQVPSAKDSRIREWLRSLGHRSISSFFWPPGKLSRLRGSKIFGAASAKDKTVLGYVAASPVKSPHEHSSQRKYRGSESVADSGYGSQNLLERFS</sequence>
<feature type="region of interest" description="Disordered" evidence="1">
    <location>
        <begin position="64"/>
        <end position="84"/>
    </location>
</feature>
<dbReference type="Proteomes" id="UP000813444">
    <property type="component" value="Unassembled WGS sequence"/>
</dbReference>
<feature type="compositionally biased region" description="Acidic residues" evidence="1">
    <location>
        <begin position="305"/>
        <end position="317"/>
    </location>
</feature>
<dbReference type="EMBL" id="JAGPNK010000006">
    <property type="protein sequence ID" value="KAH7319847.1"/>
    <property type="molecule type" value="Genomic_DNA"/>
</dbReference>
<gene>
    <name evidence="2" type="ORF">B0I35DRAFT_460190</name>
</gene>
<evidence type="ECO:0000313" key="2">
    <source>
        <dbReference type="EMBL" id="KAH7319847.1"/>
    </source>
</evidence>
<keyword evidence="3" id="KW-1185">Reference proteome</keyword>
<feature type="region of interest" description="Disordered" evidence="1">
    <location>
        <begin position="261"/>
        <end position="368"/>
    </location>
</feature>
<accession>A0A8K0SSX0</accession>
<evidence type="ECO:0000256" key="1">
    <source>
        <dbReference type="SAM" id="MobiDB-lite"/>
    </source>
</evidence>
<feature type="compositionally biased region" description="Polar residues" evidence="1">
    <location>
        <begin position="780"/>
        <end position="790"/>
    </location>
</feature>